<organism evidence="2 3">
    <name type="scientific">Amanita muscaria (strain Koide BX008)</name>
    <dbReference type="NCBI Taxonomy" id="946122"/>
    <lineage>
        <taxon>Eukaryota</taxon>
        <taxon>Fungi</taxon>
        <taxon>Dikarya</taxon>
        <taxon>Basidiomycota</taxon>
        <taxon>Agaricomycotina</taxon>
        <taxon>Agaricomycetes</taxon>
        <taxon>Agaricomycetidae</taxon>
        <taxon>Agaricales</taxon>
        <taxon>Pluteineae</taxon>
        <taxon>Amanitaceae</taxon>
        <taxon>Amanita</taxon>
    </lineage>
</organism>
<dbReference type="SUPFAM" id="SSF81383">
    <property type="entry name" value="F-box domain"/>
    <property type="match status" value="1"/>
</dbReference>
<reference evidence="2 3" key="1">
    <citation type="submission" date="2014-04" db="EMBL/GenBank/DDBJ databases">
        <title>Evolutionary Origins and Diversification of the Mycorrhizal Mutualists.</title>
        <authorList>
            <consortium name="DOE Joint Genome Institute"/>
            <consortium name="Mycorrhizal Genomics Consortium"/>
            <person name="Kohler A."/>
            <person name="Kuo A."/>
            <person name="Nagy L.G."/>
            <person name="Floudas D."/>
            <person name="Copeland A."/>
            <person name="Barry K.W."/>
            <person name="Cichocki N."/>
            <person name="Veneault-Fourrey C."/>
            <person name="LaButti K."/>
            <person name="Lindquist E.A."/>
            <person name="Lipzen A."/>
            <person name="Lundell T."/>
            <person name="Morin E."/>
            <person name="Murat C."/>
            <person name="Riley R."/>
            <person name="Ohm R."/>
            <person name="Sun H."/>
            <person name="Tunlid A."/>
            <person name="Henrissat B."/>
            <person name="Grigoriev I.V."/>
            <person name="Hibbett D.S."/>
            <person name="Martin F."/>
        </authorList>
    </citation>
    <scope>NUCLEOTIDE SEQUENCE [LARGE SCALE GENOMIC DNA]</scope>
    <source>
        <strain evidence="2 3">Koide BX008</strain>
    </source>
</reference>
<sequence>MTLYLNDFAMELLLCVLSFCPQGDLASFSRVNSTFHHAAEYLLYGHVYISVYSSHRITTSFARRRLFFQTLTSNPQKAALLRSFHLDDHDSIGTNDENVEQTIAILRDAHGLVDLRITFGRPYFHH</sequence>
<evidence type="ECO:0008006" key="4">
    <source>
        <dbReference type="Google" id="ProtNLM"/>
    </source>
</evidence>
<proteinExistence type="predicted"/>
<feature type="non-terminal residue" evidence="2">
    <location>
        <position position="126"/>
    </location>
</feature>
<keyword evidence="3" id="KW-1185">Reference proteome</keyword>
<keyword evidence="1" id="KW-0732">Signal</keyword>
<dbReference type="EMBL" id="KN818232">
    <property type="protein sequence ID" value="KIL67365.1"/>
    <property type="molecule type" value="Genomic_DNA"/>
</dbReference>
<feature type="signal peptide" evidence="1">
    <location>
        <begin position="1"/>
        <end position="25"/>
    </location>
</feature>
<dbReference type="Proteomes" id="UP000054549">
    <property type="component" value="Unassembled WGS sequence"/>
</dbReference>
<gene>
    <name evidence="2" type="ORF">M378DRAFT_159776</name>
</gene>
<dbReference type="HOGENOM" id="CLU_1986770_0_0_1"/>
<accession>A0A0C2SVA1</accession>
<protein>
    <recommendedName>
        <fullName evidence="4">F-box domain-containing protein</fullName>
    </recommendedName>
</protein>
<evidence type="ECO:0000256" key="1">
    <source>
        <dbReference type="SAM" id="SignalP"/>
    </source>
</evidence>
<name>A0A0C2SVA1_AMAMK</name>
<dbReference type="InParanoid" id="A0A0C2SVA1"/>
<evidence type="ECO:0000313" key="3">
    <source>
        <dbReference type="Proteomes" id="UP000054549"/>
    </source>
</evidence>
<dbReference type="InterPro" id="IPR036047">
    <property type="entry name" value="F-box-like_dom_sf"/>
</dbReference>
<feature type="chain" id="PRO_5002167692" description="F-box domain-containing protein" evidence="1">
    <location>
        <begin position="26"/>
        <end position="126"/>
    </location>
</feature>
<evidence type="ECO:0000313" key="2">
    <source>
        <dbReference type="EMBL" id="KIL67365.1"/>
    </source>
</evidence>
<dbReference type="AlphaFoldDB" id="A0A0C2SVA1"/>